<accession>A0A1R0X0F6</accession>
<dbReference type="Pfam" id="PF08863">
    <property type="entry name" value="YolD"/>
    <property type="match status" value="1"/>
</dbReference>
<dbReference type="RefSeq" id="WP_036684128.1">
    <property type="nucleotide sequence ID" value="NZ_MKQP01000045.1"/>
</dbReference>
<dbReference type="Proteomes" id="UP000187465">
    <property type="component" value="Unassembled WGS sequence"/>
</dbReference>
<dbReference type="InterPro" id="IPR014962">
    <property type="entry name" value="YolD"/>
</dbReference>
<reference evidence="1 2" key="1">
    <citation type="submission" date="2016-10" db="EMBL/GenBank/DDBJ databases">
        <title>Paenibacillus species isolates.</title>
        <authorList>
            <person name="Beno S.M."/>
        </authorList>
    </citation>
    <scope>NUCLEOTIDE SEQUENCE [LARGE SCALE GENOMIC DNA]</scope>
    <source>
        <strain evidence="1 2">FSL H7-0604</strain>
    </source>
</reference>
<gene>
    <name evidence="1" type="ORF">BJP51_04425</name>
</gene>
<evidence type="ECO:0000313" key="1">
    <source>
        <dbReference type="EMBL" id="OMD25498.1"/>
    </source>
</evidence>
<dbReference type="AlphaFoldDB" id="A0A1R0X0F6"/>
<organism evidence="1 2">
    <name type="scientific">Paenibacillus odorifer</name>
    <dbReference type="NCBI Taxonomy" id="189426"/>
    <lineage>
        <taxon>Bacteria</taxon>
        <taxon>Bacillati</taxon>
        <taxon>Bacillota</taxon>
        <taxon>Bacilli</taxon>
        <taxon>Bacillales</taxon>
        <taxon>Paenibacillaceae</taxon>
        <taxon>Paenibacillus</taxon>
    </lineage>
</organism>
<evidence type="ECO:0000313" key="2">
    <source>
        <dbReference type="Proteomes" id="UP000187465"/>
    </source>
</evidence>
<protein>
    <recommendedName>
        <fullName evidence="3">YolD-like family protein</fullName>
    </recommendedName>
</protein>
<evidence type="ECO:0008006" key="3">
    <source>
        <dbReference type="Google" id="ProtNLM"/>
    </source>
</evidence>
<comment type="caution">
    <text evidence="1">The sequence shown here is derived from an EMBL/GenBank/DDBJ whole genome shotgun (WGS) entry which is preliminary data.</text>
</comment>
<sequence>MARKKLEGNGIWEGSRMIMPEHKARILDDALNEETRKKPDLDPQALAEISQVLAQSLEDCSPITITLFGEYKDRSIHGIVMRVDRQLKQIKFHHDDDWEWIKLEEVIEAIT</sequence>
<dbReference type="EMBL" id="MKQP01000045">
    <property type="protein sequence ID" value="OMD25498.1"/>
    <property type="molecule type" value="Genomic_DNA"/>
</dbReference>
<name>A0A1R0X0F6_9BACL</name>
<proteinExistence type="predicted"/>